<reference evidence="2" key="1">
    <citation type="submission" date="2023-10" db="EMBL/GenBank/DDBJ databases">
        <authorList>
            <person name="Chen Y."/>
            <person name="Shah S."/>
            <person name="Dougan E. K."/>
            <person name="Thang M."/>
            <person name="Chan C."/>
        </authorList>
    </citation>
    <scope>NUCLEOTIDE SEQUENCE [LARGE SCALE GENOMIC DNA]</scope>
</reference>
<gene>
    <name evidence="2" type="ORF">PCOR1329_LOCUS69118</name>
</gene>
<organism evidence="2 3">
    <name type="scientific">Prorocentrum cordatum</name>
    <dbReference type="NCBI Taxonomy" id="2364126"/>
    <lineage>
        <taxon>Eukaryota</taxon>
        <taxon>Sar</taxon>
        <taxon>Alveolata</taxon>
        <taxon>Dinophyceae</taxon>
        <taxon>Prorocentrales</taxon>
        <taxon>Prorocentraceae</taxon>
        <taxon>Prorocentrum</taxon>
    </lineage>
</organism>
<protein>
    <submittedName>
        <fullName evidence="2">Uncharacterized protein</fullName>
    </submittedName>
</protein>
<evidence type="ECO:0000313" key="2">
    <source>
        <dbReference type="EMBL" id="CAK0888303.1"/>
    </source>
</evidence>
<evidence type="ECO:0000256" key="1">
    <source>
        <dbReference type="SAM" id="MobiDB-lite"/>
    </source>
</evidence>
<feature type="compositionally biased region" description="Low complexity" evidence="1">
    <location>
        <begin position="1"/>
        <end position="10"/>
    </location>
</feature>
<proteinExistence type="predicted"/>
<feature type="compositionally biased region" description="Gly residues" evidence="1">
    <location>
        <begin position="11"/>
        <end position="21"/>
    </location>
</feature>
<dbReference type="Proteomes" id="UP001189429">
    <property type="component" value="Unassembled WGS sequence"/>
</dbReference>
<keyword evidence="3" id="KW-1185">Reference proteome</keyword>
<dbReference type="EMBL" id="CAUYUJ010019058">
    <property type="protein sequence ID" value="CAK0888303.1"/>
    <property type="molecule type" value="Genomic_DNA"/>
</dbReference>
<accession>A0ABN9WSS2</accession>
<feature type="region of interest" description="Disordered" evidence="1">
    <location>
        <begin position="104"/>
        <end position="135"/>
    </location>
</feature>
<sequence>MATVPGAWSWGSGGRLRGASGGVLRKPKSASTNASNIAIPKLANKKGAKAGKTAEGRRGGLRNGKADAAASEHLVLEPGSLVALLVLEPAQKKCWAAPRTNILRRKQPQRGSPAPLPRGAQCTKRDRRPALHMTA</sequence>
<comment type="caution">
    <text evidence="2">The sequence shown here is derived from an EMBL/GenBank/DDBJ whole genome shotgun (WGS) entry which is preliminary data.</text>
</comment>
<name>A0ABN9WSS2_9DINO</name>
<feature type="region of interest" description="Disordered" evidence="1">
    <location>
        <begin position="1"/>
        <end position="64"/>
    </location>
</feature>
<evidence type="ECO:0000313" key="3">
    <source>
        <dbReference type="Proteomes" id="UP001189429"/>
    </source>
</evidence>